<proteinExistence type="predicted"/>
<name>A0A437JB12_9SPHN</name>
<keyword evidence="3" id="KW-1185">Reference proteome</keyword>
<dbReference type="EMBL" id="RZUL01000001">
    <property type="protein sequence ID" value="RVT43098.1"/>
    <property type="molecule type" value="Genomic_DNA"/>
</dbReference>
<evidence type="ECO:0000313" key="3">
    <source>
        <dbReference type="Proteomes" id="UP000282977"/>
    </source>
</evidence>
<gene>
    <name evidence="2" type="ORF">ENE74_00185</name>
</gene>
<accession>A0A437JB12</accession>
<evidence type="ECO:0000313" key="2">
    <source>
        <dbReference type="EMBL" id="RVT43098.1"/>
    </source>
</evidence>
<dbReference type="RefSeq" id="WP_127688634.1">
    <property type="nucleotide sequence ID" value="NZ_RZUL01000001.1"/>
</dbReference>
<dbReference type="Proteomes" id="UP000282977">
    <property type="component" value="Unassembled WGS sequence"/>
</dbReference>
<dbReference type="OrthoDB" id="7466965at2"/>
<feature type="chain" id="PRO_5019473245" evidence="1">
    <location>
        <begin position="19"/>
        <end position="312"/>
    </location>
</feature>
<reference evidence="2 3" key="1">
    <citation type="submission" date="2019-01" db="EMBL/GenBank/DDBJ databases">
        <authorList>
            <person name="Chen W.-M."/>
        </authorList>
    </citation>
    <scope>NUCLEOTIDE SEQUENCE [LARGE SCALE GENOMIC DNA]</scope>
    <source>
        <strain evidence="2 3">TLA-22</strain>
    </source>
</reference>
<dbReference type="AlphaFoldDB" id="A0A437JB12"/>
<protein>
    <submittedName>
        <fullName evidence="2">Uncharacterized protein</fullName>
    </submittedName>
</protein>
<organism evidence="2 3">
    <name type="scientific">Sphingobium algorifonticola</name>
    <dbReference type="NCBI Taxonomy" id="2008318"/>
    <lineage>
        <taxon>Bacteria</taxon>
        <taxon>Pseudomonadati</taxon>
        <taxon>Pseudomonadota</taxon>
        <taxon>Alphaproteobacteria</taxon>
        <taxon>Sphingomonadales</taxon>
        <taxon>Sphingomonadaceae</taxon>
        <taxon>Sphingobium</taxon>
    </lineage>
</organism>
<comment type="caution">
    <text evidence="2">The sequence shown here is derived from an EMBL/GenBank/DDBJ whole genome shotgun (WGS) entry which is preliminary data.</text>
</comment>
<feature type="signal peptide" evidence="1">
    <location>
        <begin position="1"/>
        <end position="18"/>
    </location>
</feature>
<keyword evidence="1" id="KW-0732">Signal</keyword>
<evidence type="ECO:0000256" key="1">
    <source>
        <dbReference type="SAM" id="SignalP"/>
    </source>
</evidence>
<sequence>MRLALLALALCCAAPALAQVGVTDSWVTTGDRVRATAAGIGLPQQAGPVALIRTGEISDPGTGMHSYANYVSGDDVVQASIFIYRPGHADITLAALGTERALMERFGPGTRRVGEHVVGAGNTPGTALRILYDGAAGGELTLAAAFVQAGPWMVKLRVTATRDRAADVKAAVDALLAGLVFDAPATLKPVQTLAIAECTARDTSAQWCRRDVIAVGEARFDMLQSAQAGAQGAIFMPIDDAAGVLRFDPLAGTGGYRLTRYGIGGGVVAGDFAALPSAGQIAALIDGKDATALTSRAAISDNKTVLRNRVAQ</sequence>